<dbReference type="WBParaSite" id="ECPE_0001796601-mRNA-1">
    <property type="protein sequence ID" value="ECPE_0001796601-mRNA-1"/>
    <property type="gene ID" value="ECPE_0001796601"/>
</dbReference>
<proteinExistence type="predicted"/>
<gene>
    <name evidence="1" type="ORF">ECPE_LOCUS17921</name>
</gene>
<keyword evidence="2" id="KW-1185">Reference proteome</keyword>
<dbReference type="EMBL" id="UZAN01072817">
    <property type="protein sequence ID" value="VDP95286.1"/>
    <property type="molecule type" value="Genomic_DNA"/>
</dbReference>
<accession>A0A183BFD6</accession>
<evidence type="ECO:0000313" key="2">
    <source>
        <dbReference type="Proteomes" id="UP000272942"/>
    </source>
</evidence>
<dbReference type="Proteomes" id="UP000272942">
    <property type="component" value="Unassembled WGS sequence"/>
</dbReference>
<dbReference type="AlphaFoldDB" id="A0A183BFD6"/>
<reference evidence="3" key="1">
    <citation type="submission" date="2016-06" db="UniProtKB">
        <authorList>
            <consortium name="WormBaseParasite"/>
        </authorList>
    </citation>
    <scope>IDENTIFICATION</scope>
</reference>
<evidence type="ECO:0000313" key="3">
    <source>
        <dbReference type="WBParaSite" id="ECPE_0001796601-mRNA-1"/>
    </source>
</evidence>
<dbReference type="OrthoDB" id="6320517at2759"/>
<reference evidence="1 2" key="2">
    <citation type="submission" date="2018-11" db="EMBL/GenBank/DDBJ databases">
        <authorList>
            <consortium name="Pathogen Informatics"/>
        </authorList>
    </citation>
    <scope>NUCLEOTIDE SEQUENCE [LARGE SCALE GENOMIC DNA]</scope>
    <source>
        <strain evidence="1 2">Egypt</strain>
    </source>
</reference>
<evidence type="ECO:0000313" key="1">
    <source>
        <dbReference type="EMBL" id="VDP95286.1"/>
    </source>
</evidence>
<organism evidence="3">
    <name type="scientific">Echinostoma caproni</name>
    <dbReference type="NCBI Taxonomy" id="27848"/>
    <lineage>
        <taxon>Eukaryota</taxon>
        <taxon>Metazoa</taxon>
        <taxon>Spiralia</taxon>
        <taxon>Lophotrochozoa</taxon>
        <taxon>Platyhelminthes</taxon>
        <taxon>Trematoda</taxon>
        <taxon>Digenea</taxon>
        <taxon>Plagiorchiida</taxon>
        <taxon>Echinostomata</taxon>
        <taxon>Echinostomatoidea</taxon>
        <taxon>Echinostomatidae</taxon>
        <taxon>Echinostoma</taxon>
    </lineage>
</organism>
<sequence>MYSKSLYYTKKCKKTRFEERLAADSVQAPKQLCAYLRRRITAKPGLPNLAKDGALAEKDEDKAEMLASHYASVYTPDISTSANLLNTETALNWTQFNIGEAALELSRLKAHRFTLTW</sequence>
<protein>
    <submittedName>
        <fullName evidence="1 3">Uncharacterized protein</fullName>
    </submittedName>
</protein>
<name>A0A183BFD6_9TREM</name>